<comment type="function">
    <text evidence="8">May play a role in vesicular transport from endoplasmic reticulum to Golgi.</text>
</comment>
<dbReference type="Gene3D" id="3.30.1380.20">
    <property type="entry name" value="Trafficking protein particle complex subunit 3"/>
    <property type="match status" value="1"/>
</dbReference>
<accession>A4S1Q7</accession>
<protein>
    <recommendedName>
        <fullName evidence="8">Trafficking protein particle complex subunit</fullName>
    </recommendedName>
</protein>
<keyword evidence="5" id="KW-0256">Endoplasmic reticulum</keyword>
<dbReference type="AlphaFoldDB" id="A4S1Q7"/>
<evidence type="ECO:0000256" key="7">
    <source>
        <dbReference type="ARBA" id="ARBA00023034"/>
    </source>
</evidence>
<dbReference type="InterPro" id="IPR016721">
    <property type="entry name" value="Bet3"/>
</dbReference>
<dbReference type="Pfam" id="PF04051">
    <property type="entry name" value="TRAPP"/>
    <property type="match status" value="1"/>
</dbReference>
<dbReference type="OrthoDB" id="10262857at2759"/>
<evidence type="ECO:0000313" key="9">
    <source>
        <dbReference type="EMBL" id="ABO97702.1"/>
    </source>
</evidence>
<dbReference type="EMBL" id="CP000588">
    <property type="protein sequence ID" value="ABO97702.1"/>
    <property type="molecule type" value="Genomic_DNA"/>
</dbReference>
<evidence type="ECO:0000256" key="4">
    <source>
        <dbReference type="ARBA" id="ARBA00022448"/>
    </source>
</evidence>
<dbReference type="Gramene" id="ABO97702">
    <property type="protein sequence ID" value="ABO97702"/>
    <property type="gene ID" value="OSTLU_12826"/>
</dbReference>
<gene>
    <name evidence="9" type="ORF">OSTLU_12826</name>
</gene>
<dbReference type="GO" id="GO:0005794">
    <property type="term" value="C:Golgi apparatus"/>
    <property type="evidence" value="ECO:0007669"/>
    <property type="project" value="UniProtKB-SubCell"/>
</dbReference>
<dbReference type="GO" id="GO:0048193">
    <property type="term" value="P:Golgi vesicle transport"/>
    <property type="evidence" value="ECO:0007669"/>
    <property type="project" value="InterPro"/>
</dbReference>
<keyword evidence="4 8" id="KW-0813">Transport</keyword>
<evidence type="ECO:0000313" key="10">
    <source>
        <dbReference type="Proteomes" id="UP000001568"/>
    </source>
</evidence>
<keyword evidence="6 8" id="KW-0931">ER-Golgi transport</keyword>
<keyword evidence="7 8" id="KW-0333">Golgi apparatus</keyword>
<dbReference type="SUPFAM" id="SSF111126">
    <property type="entry name" value="Ligand-binding domain in the NO signalling and Golgi transport"/>
    <property type="match status" value="1"/>
</dbReference>
<name>A4S1Q7_OSTLU</name>
<dbReference type="RefSeq" id="XP_001419409.1">
    <property type="nucleotide sequence ID" value="XM_001419372.1"/>
</dbReference>
<evidence type="ECO:0000256" key="3">
    <source>
        <dbReference type="ARBA" id="ARBA00006218"/>
    </source>
</evidence>
<evidence type="ECO:0000256" key="5">
    <source>
        <dbReference type="ARBA" id="ARBA00022824"/>
    </source>
</evidence>
<sequence>MPAAASRTALGAACWTATEKVNAELFALTHGAFVRQILRDHEDDVECANAALERVGRAMGARMVEEFLSRTNASGGACATFEEAMEMTTRVGLKMFLNVDAKTRDWSEERDECVIEMESNPLAEFVELPGKYGDLSYCNALCGAIRGALETVRVRTTCAFESDPLRGEGERFAIRVKLLELVPEEYPFDD</sequence>
<proteinExistence type="inferred from homology"/>
<dbReference type="GO" id="GO:0005783">
    <property type="term" value="C:endoplasmic reticulum"/>
    <property type="evidence" value="ECO:0007669"/>
    <property type="project" value="UniProtKB-SubCell"/>
</dbReference>
<comment type="subcellular location">
    <subcellularLocation>
        <location evidence="2">Endoplasmic reticulum</location>
    </subcellularLocation>
    <subcellularLocation>
        <location evidence="1 8">Golgi apparatus</location>
        <location evidence="1 8">cis-Golgi network</location>
    </subcellularLocation>
</comment>
<evidence type="ECO:0000256" key="8">
    <source>
        <dbReference type="PIRNR" id="PIRNR018293"/>
    </source>
</evidence>
<comment type="similarity">
    <text evidence="3 8">Belongs to the TRAPP small subunits family. BET3 subfamily.</text>
</comment>
<dbReference type="eggNOG" id="KOG3330">
    <property type="taxonomic scope" value="Eukaryota"/>
</dbReference>
<dbReference type="Proteomes" id="UP000001568">
    <property type="component" value="Chromosome 8"/>
</dbReference>
<dbReference type="STRING" id="436017.A4S1Q7"/>
<dbReference type="GO" id="GO:0030008">
    <property type="term" value="C:TRAPP complex"/>
    <property type="evidence" value="ECO:0007669"/>
    <property type="project" value="InterPro"/>
</dbReference>
<organism evidence="9 10">
    <name type="scientific">Ostreococcus lucimarinus (strain CCE9901)</name>
    <dbReference type="NCBI Taxonomy" id="436017"/>
    <lineage>
        <taxon>Eukaryota</taxon>
        <taxon>Viridiplantae</taxon>
        <taxon>Chlorophyta</taxon>
        <taxon>Mamiellophyceae</taxon>
        <taxon>Mamiellales</taxon>
        <taxon>Bathycoccaceae</taxon>
        <taxon>Ostreococcus</taxon>
    </lineage>
</organism>
<dbReference type="CDD" id="cd14942">
    <property type="entry name" value="TRAPPC3_bet3"/>
    <property type="match status" value="1"/>
</dbReference>
<evidence type="ECO:0000256" key="6">
    <source>
        <dbReference type="ARBA" id="ARBA00022892"/>
    </source>
</evidence>
<comment type="subunit">
    <text evidence="8">Homodimer.</text>
</comment>
<reference evidence="9 10" key="1">
    <citation type="journal article" date="2007" name="Proc. Natl. Acad. Sci. U.S.A.">
        <title>The tiny eukaryote Ostreococcus provides genomic insights into the paradox of plankton speciation.</title>
        <authorList>
            <person name="Palenik B."/>
            <person name="Grimwood J."/>
            <person name="Aerts A."/>
            <person name="Rouze P."/>
            <person name="Salamov A."/>
            <person name="Putnam N."/>
            <person name="Dupont C."/>
            <person name="Jorgensen R."/>
            <person name="Derelle E."/>
            <person name="Rombauts S."/>
            <person name="Zhou K."/>
            <person name="Otillar R."/>
            <person name="Merchant S.S."/>
            <person name="Podell S."/>
            <person name="Gaasterland T."/>
            <person name="Napoli C."/>
            <person name="Gendler K."/>
            <person name="Manuell A."/>
            <person name="Tai V."/>
            <person name="Vallon O."/>
            <person name="Piganeau G."/>
            <person name="Jancek S."/>
            <person name="Heijde M."/>
            <person name="Jabbari K."/>
            <person name="Bowler C."/>
            <person name="Lohr M."/>
            <person name="Robbens S."/>
            <person name="Werner G."/>
            <person name="Dubchak I."/>
            <person name="Pazour G.J."/>
            <person name="Ren Q."/>
            <person name="Paulsen I."/>
            <person name="Delwiche C."/>
            <person name="Schmutz J."/>
            <person name="Rokhsar D."/>
            <person name="Van de Peer Y."/>
            <person name="Moreau H."/>
            <person name="Grigoriev I.V."/>
        </authorList>
    </citation>
    <scope>NUCLEOTIDE SEQUENCE [LARGE SCALE GENOMIC DNA]</scope>
    <source>
        <strain evidence="9 10">CCE9901</strain>
    </source>
</reference>
<dbReference type="InterPro" id="IPR007194">
    <property type="entry name" value="TRAPP_component"/>
</dbReference>
<dbReference type="PANTHER" id="PTHR13048">
    <property type="entry name" value="TRAFFICKING PROTEIN PARTICLE COMPLEX SUBUNIT 3"/>
    <property type="match status" value="1"/>
</dbReference>
<evidence type="ECO:0000256" key="1">
    <source>
        <dbReference type="ARBA" id="ARBA00004222"/>
    </source>
</evidence>
<evidence type="ECO:0000256" key="2">
    <source>
        <dbReference type="ARBA" id="ARBA00004240"/>
    </source>
</evidence>
<keyword evidence="10" id="KW-1185">Reference proteome</keyword>
<dbReference type="GeneID" id="5003190"/>
<dbReference type="OMA" id="MVQMQVQ"/>
<dbReference type="InterPro" id="IPR024096">
    <property type="entry name" value="NO_sig/Golgi_transp_ligand-bd"/>
</dbReference>
<dbReference type="KEGG" id="olu:OSTLU_12826"/>
<dbReference type="HOGENOM" id="CLU_087110_0_0_1"/>
<dbReference type="PIRSF" id="PIRSF018293">
    <property type="entry name" value="TRAPP_I_complex_Bet3"/>
    <property type="match status" value="1"/>
</dbReference>